<dbReference type="OrthoDB" id="65569at2759"/>
<reference evidence="8" key="1">
    <citation type="submission" date="2022-01" db="EMBL/GenBank/DDBJ databases">
        <authorList>
            <person name="King R."/>
        </authorList>
    </citation>
    <scope>NUCLEOTIDE SEQUENCE</scope>
</reference>
<proteinExistence type="inferred from homology"/>
<dbReference type="InterPro" id="IPR001360">
    <property type="entry name" value="Glyco_hydro_1"/>
</dbReference>
<keyword evidence="5" id="KW-0326">Glycosidase</keyword>
<keyword evidence="9" id="KW-1185">Reference proteome</keyword>
<accession>A0A9N9ML21</accession>
<comment type="similarity">
    <text evidence="1 6">Belongs to the glycosyl hydrolase 1 family.</text>
</comment>
<evidence type="ECO:0000256" key="4">
    <source>
        <dbReference type="ARBA" id="ARBA00023180"/>
    </source>
</evidence>
<protein>
    <recommendedName>
        <fullName evidence="10">Myrosinase 1-like</fullName>
    </recommendedName>
</protein>
<evidence type="ECO:0000256" key="3">
    <source>
        <dbReference type="ARBA" id="ARBA00022801"/>
    </source>
</evidence>
<sequence>MFSILSVLVTVIVAIASSQETCDLSTFPSNFKFGAGTAAYQIEGGYNEDGKGLNWWDWFMNEYPLFNSNVTGNVACDSYHKYKEDVAAAKQIGLDYYRFSISWSRILPKGLNYTINQAGVDYYNNLLDELVAAGIEPMVTLYHWDTPLALEYLGSTWTGRSMVDYFVDYADLAFSLFGDRVKVWSTINEPKSFCQGLPDFLLAAAFEEYPLGIVEYLCAHHVILAHAKTYRLYETKYKSVQNGTIGIVLDINHNMPLTNSTADEEAVERQNNFEFGWFAHPLVYGDYPEIMKQVIANNSANQNFSTSRLPKFTCTEKLMIKGAYDVFMVNTYTAFRATLATYDNSLSYINDEQISTSQNSNWLSTAVSNLKVYTEGIRYILKYVKETYNNPEIYITENGYSDSTGIVNDTNRISFIKETLAQVRLAMCLDGVNVTRYTYWSLLDNLEWSRGYKVKFGLVQVDFESDNRTRTLKNSAHYYANVIKTRNLNSTETVSI</sequence>
<organism evidence="8 9">
    <name type="scientific">Ceutorhynchus assimilis</name>
    <name type="common">cabbage seed weevil</name>
    <dbReference type="NCBI Taxonomy" id="467358"/>
    <lineage>
        <taxon>Eukaryota</taxon>
        <taxon>Metazoa</taxon>
        <taxon>Ecdysozoa</taxon>
        <taxon>Arthropoda</taxon>
        <taxon>Hexapoda</taxon>
        <taxon>Insecta</taxon>
        <taxon>Pterygota</taxon>
        <taxon>Neoptera</taxon>
        <taxon>Endopterygota</taxon>
        <taxon>Coleoptera</taxon>
        <taxon>Polyphaga</taxon>
        <taxon>Cucujiformia</taxon>
        <taxon>Curculionidae</taxon>
        <taxon>Ceutorhynchinae</taxon>
        <taxon>Ceutorhynchus</taxon>
    </lineage>
</organism>
<gene>
    <name evidence="8" type="ORF">CEUTPL_LOCUS3139</name>
</gene>
<dbReference type="EMBL" id="OU892287">
    <property type="protein sequence ID" value="CAG9762460.1"/>
    <property type="molecule type" value="Genomic_DNA"/>
</dbReference>
<dbReference type="GO" id="GO:0005975">
    <property type="term" value="P:carbohydrate metabolic process"/>
    <property type="evidence" value="ECO:0007669"/>
    <property type="project" value="InterPro"/>
</dbReference>
<dbReference type="PANTHER" id="PTHR10353:SF36">
    <property type="entry name" value="LP05116P"/>
    <property type="match status" value="1"/>
</dbReference>
<name>A0A9N9ML21_9CUCU</name>
<dbReference type="FunFam" id="3.20.20.80:FF:000013">
    <property type="entry name" value="lactase-phlorizin hydrolase"/>
    <property type="match status" value="1"/>
</dbReference>
<dbReference type="PRINTS" id="PR00131">
    <property type="entry name" value="GLHYDRLASE1"/>
</dbReference>
<dbReference type="InterPro" id="IPR017853">
    <property type="entry name" value="GH"/>
</dbReference>
<keyword evidence="4" id="KW-0325">Glycoprotein</keyword>
<evidence type="ECO:0000256" key="1">
    <source>
        <dbReference type="ARBA" id="ARBA00010838"/>
    </source>
</evidence>
<dbReference type="SUPFAM" id="SSF51445">
    <property type="entry name" value="(Trans)glycosidases"/>
    <property type="match status" value="1"/>
</dbReference>
<evidence type="ECO:0008006" key="10">
    <source>
        <dbReference type="Google" id="ProtNLM"/>
    </source>
</evidence>
<feature type="chain" id="PRO_5040305938" description="Myrosinase 1-like" evidence="7">
    <location>
        <begin position="19"/>
        <end position="496"/>
    </location>
</feature>
<evidence type="ECO:0000256" key="2">
    <source>
        <dbReference type="ARBA" id="ARBA00011738"/>
    </source>
</evidence>
<comment type="subunit">
    <text evidence="2">Homodimer.</text>
</comment>
<dbReference type="PROSITE" id="PS00653">
    <property type="entry name" value="GLYCOSYL_HYDROL_F1_2"/>
    <property type="match status" value="1"/>
</dbReference>
<dbReference type="PANTHER" id="PTHR10353">
    <property type="entry name" value="GLYCOSYL HYDROLASE"/>
    <property type="match status" value="1"/>
</dbReference>
<dbReference type="Proteomes" id="UP001152799">
    <property type="component" value="Chromosome 11"/>
</dbReference>
<keyword evidence="7" id="KW-0732">Signal</keyword>
<evidence type="ECO:0000256" key="7">
    <source>
        <dbReference type="SAM" id="SignalP"/>
    </source>
</evidence>
<keyword evidence="3" id="KW-0378">Hydrolase</keyword>
<evidence type="ECO:0000256" key="5">
    <source>
        <dbReference type="ARBA" id="ARBA00023295"/>
    </source>
</evidence>
<dbReference type="GO" id="GO:0008422">
    <property type="term" value="F:beta-glucosidase activity"/>
    <property type="evidence" value="ECO:0007669"/>
    <property type="project" value="TreeGrafter"/>
</dbReference>
<feature type="signal peptide" evidence="7">
    <location>
        <begin position="1"/>
        <end position="18"/>
    </location>
</feature>
<evidence type="ECO:0000313" key="8">
    <source>
        <dbReference type="EMBL" id="CAG9762460.1"/>
    </source>
</evidence>
<evidence type="ECO:0000256" key="6">
    <source>
        <dbReference type="RuleBase" id="RU003690"/>
    </source>
</evidence>
<evidence type="ECO:0000313" key="9">
    <source>
        <dbReference type="Proteomes" id="UP001152799"/>
    </source>
</evidence>
<dbReference type="AlphaFoldDB" id="A0A9N9ML21"/>
<dbReference type="InterPro" id="IPR033132">
    <property type="entry name" value="GH_1_N_CS"/>
</dbReference>
<dbReference type="Pfam" id="PF00232">
    <property type="entry name" value="Glyco_hydro_1"/>
    <property type="match status" value="1"/>
</dbReference>
<dbReference type="Gene3D" id="3.20.20.80">
    <property type="entry name" value="Glycosidases"/>
    <property type="match status" value="1"/>
</dbReference>